<name>A0A0F7FXG7_9ACTN</name>
<feature type="transmembrane region" description="Helical" evidence="2">
    <location>
        <begin position="503"/>
        <end position="528"/>
    </location>
</feature>
<dbReference type="KEGG" id="sxi:SXIM_32850"/>
<feature type="transmembrane region" description="Helical" evidence="2">
    <location>
        <begin position="174"/>
        <end position="194"/>
    </location>
</feature>
<keyword evidence="2" id="KW-1133">Transmembrane helix</keyword>
<protein>
    <submittedName>
        <fullName evidence="3">Integral membrane transport protein</fullName>
    </submittedName>
</protein>
<sequence length="576" mass="59078">MSTLTEPGPAPANGNGAGGGSDPVTAGPAGAAAAPRGTYADTAVITATFVRLKLSLIRNGLRQTTGRKAGFISTAITAALFGGLGMLGLLALSGNAHIAALSTVVVAITALTWAFMPLFLGASDETLDPGRLVMLPLSPRSLMTAQLAASVVGVGPVFTVMLVAGAALGTARGAGGYALAVCAIALILLTCTVASRAIATANARLLTSRKGRDLAILSGVVIALGVQGINLLVQKVAGDGGSAPLHTMADILRWLPPATAIEAVRAASAGSYGVAVAALAGTVAALSLLVWWWQRTLTRLMTSPDGSTIMAPETGGKERRGRAAGEGGGLLTRLLPAGRDGVVMERALRYAWRDPKAKMSWAVAVGMGVMFPFIWAAQGSATVYHACWGAALLGLQMYNQFGMDYGAFWLITQTIHTKRDAYLELRGRLLAIALIGVPFTCVVVLVSAAVLDEWARLPDAMGLALALLGVLLGGGAVASVRFPYSIPQDNAMRNVAAGQVSMVWYGVIGGMVAGALLCGPLIGLTIWLNVSAAGWAWIVLPLGAGYGLAMAWAGLRWAAPRAADRLPEILAAVSKP</sequence>
<proteinExistence type="predicted"/>
<evidence type="ECO:0000256" key="1">
    <source>
        <dbReference type="SAM" id="MobiDB-lite"/>
    </source>
</evidence>
<evidence type="ECO:0000313" key="4">
    <source>
        <dbReference type="Proteomes" id="UP000034034"/>
    </source>
</evidence>
<feature type="transmembrane region" description="Helical" evidence="2">
    <location>
        <begin position="98"/>
        <end position="121"/>
    </location>
</feature>
<evidence type="ECO:0000256" key="2">
    <source>
        <dbReference type="SAM" id="Phobius"/>
    </source>
</evidence>
<feature type="transmembrane region" description="Helical" evidence="2">
    <location>
        <begin position="534"/>
        <end position="555"/>
    </location>
</feature>
<feature type="transmembrane region" description="Helical" evidence="2">
    <location>
        <begin position="463"/>
        <end position="482"/>
    </location>
</feature>
<organism evidence="3 4">
    <name type="scientific">Streptomyces xiamenensis</name>
    <dbReference type="NCBI Taxonomy" id="408015"/>
    <lineage>
        <taxon>Bacteria</taxon>
        <taxon>Bacillati</taxon>
        <taxon>Actinomycetota</taxon>
        <taxon>Actinomycetes</taxon>
        <taxon>Kitasatosporales</taxon>
        <taxon>Streptomycetaceae</taxon>
        <taxon>Streptomyces</taxon>
    </lineage>
</organism>
<dbReference type="PATRIC" id="fig|408015.6.peg.3325"/>
<keyword evidence="2" id="KW-0472">Membrane</keyword>
<evidence type="ECO:0000313" key="3">
    <source>
        <dbReference type="EMBL" id="AKG44669.1"/>
    </source>
</evidence>
<reference evidence="3" key="1">
    <citation type="submission" date="2019-08" db="EMBL/GenBank/DDBJ databases">
        <title>Complete genome sequence of a mangrove-derived Streptomyces xiamenensis.</title>
        <authorList>
            <person name="Xu J."/>
        </authorList>
    </citation>
    <scope>NUCLEOTIDE SEQUENCE</scope>
    <source>
        <strain evidence="3">318</strain>
    </source>
</reference>
<dbReference type="EMBL" id="CP009922">
    <property type="protein sequence ID" value="AKG44669.1"/>
    <property type="molecule type" value="Genomic_DNA"/>
</dbReference>
<dbReference type="HOGENOM" id="CLU_025319_1_0_11"/>
<feature type="transmembrane region" description="Helical" evidence="2">
    <location>
        <begin position="142"/>
        <end position="168"/>
    </location>
</feature>
<feature type="transmembrane region" description="Helical" evidence="2">
    <location>
        <begin position="383"/>
        <end position="408"/>
    </location>
</feature>
<feature type="transmembrane region" description="Helical" evidence="2">
    <location>
        <begin position="272"/>
        <end position="293"/>
    </location>
</feature>
<keyword evidence="2" id="KW-0812">Transmembrane</keyword>
<feature type="transmembrane region" description="Helical" evidence="2">
    <location>
        <begin position="214"/>
        <end position="233"/>
    </location>
</feature>
<dbReference type="STRING" id="408015.SXIM_32850"/>
<feature type="transmembrane region" description="Helical" evidence="2">
    <location>
        <begin position="429"/>
        <end position="451"/>
    </location>
</feature>
<dbReference type="RefSeq" id="WP_174864323.1">
    <property type="nucleotide sequence ID" value="NZ_CP009922.3"/>
</dbReference>
<feature type="region of interest" description="Disordered" evidence="1">
    <location>
        <begin position="1"/>
        <end position="29"/>
    </location>
</feature>
<dbReference type="Proteomes" id="UP000034034">
    <property type="component" value="Chromosome"/>
</dbReference>
<feature type="transmembrane region" description="Helical" evidence="2">
    <location>
        <begin position="71"/>
        <end position="92"/>
    </location>
</feature>
<keyword evidence="4" id="KW-1185">Reference proteome</keyword>
<accession>A0A0F7FXG7</accession>
<dbReference type="AlphaFoldDB" id="A0A0F7FXG7"/>
<gene>
    <name evidence="3" type="ORF">SXIM_32850</name>
</gene>